<evidence type="ECO:0000256" key="4">
    <source>
        <dbReference type="ARBA" id="ARBA00022692"/>
    </source>
</evidence>
<gene>
    <name evidence="9" type="ORF">RT41_GL001720</name>
</gene>
<comment type="subcellular location">
    <subcellularLocation>
        <location evidence="1">Cell membrane</location>
        <topology evidence="1">Multi-pass membrane protein</topology>
    </subcellularLocation>
</comment>
<feature type="transmembrane region" description="Helical" evidence="8">
    <location>
        <begin position="6"/>
        <end position="27"/>
    </location>
</feature>
<keyword evidence="7 8" id="KW-0472">Membrane</keyword>
<feature type="transmembrane region" description="Helical" evidence="8">
    <location>
        <begin position="107"/>
        <end position="131"/>
    </location>
</feature>
<evidence type="ECO:0000256" key="2">
    <source>
        <dbReference type="ARBA" id="ARBA00007776"/>
    </source>
</evidence>
<keyword evidence="4 8" id="KW-0812">Transmembrane</keyword>
<dbReference type="NCBIfam" id="TIGR03426">
    <property type="entry name" value="shape_MreD"/>
    <property type="match status" value="1"/>
</dbReference>
<dbReference type="EMBL" id="JXJU01000007">
    <property type="protein sequence ID" value="PCR99607.1"/>
    <property type="molecule type" value="Genomic_DNA"/>
</dbReference>
<dbReference type="Pfam" id="PF04093">
    <property type="entry name" value="MreD"/>
    <property type="match status" value="1"/>
</dbReference>
<evidence type="ECO:0000256" key="7">
    <source>
        <dbReference type="ARBA" id="ARBA00023136"/>
    </source>
</evidence>
<evidence type="ECO:0000256" key="8">
    <source>
        <dbReference type="SAM" id="Phobius"/>
    </source>
</evidence>
<dbReference type="OrthoDB" id="2148512at2"/>
<protein>
    <submittedName>
        <fullName evidence="9">Cell shape determining protein</fullName>
    </submittedName>
</protein>
<evidence type="ECO:0000313" key="10">
    <source>
        <dbReference type="Proteomes" id="UP000218181"/>
    </source>
</evidence>
<feature type="transmembrane region" description="Helical" evidence="8">
    <location>
        <begin position="72"/>
        <end position="95"/>
    </location>
</feature>
<feature type="transmembrane region" description="Helical" evidence="8">
    <location>
        <begin position="34"/>
        <end position="52"/>
    </location>
</feature>
<proteinExistence type="inferred from homology"/>
<dbReference type="GO" id="GO:0008360">
    <property type="term" value="P:regulation of cell shape"/>
    <property type="evidence" value="ECO:0007669"/>
    <property type="project" value="UniProtKB-KW"/>
</dbReference>
<keyword evidence="5" id="KW-0133">Cell shape</keyword>
<name>A0A2A5RKD1_9LACT</name>
<evidence type="ECO:0000256" key="1">
    <source>
        <dbReference type="ARBA" id="ARBA00004651"/>
    </source>
</evidence>
<organism evidence="9 10">
    <name type="scientific">Lactococcus fujiensis JCM 16395</name>
    <dbReference type="NCBI Taxonomy" id="1291764"/>
    <lineage>
        <taxon>Bacteria</taxon>
        <taxon>Bacillati</taxon>
        <taxon>Bacillota</taxon>
        <taxon>Bacilli</taxon>
        <taxon>Lactobacillales</taxon>
        <taxon>Streptococcaceae</taxon>
        <taxon>Lactococcus</taxon>
    </lineage>
</organism>
<comment type="similarity">
    <text evidence="2">Belongs to the MreD family.</text>
</comment>
<dbReference type="InterPro" id="IPR007227">
    <property type="entry name" value="Cell_shape_determining_MreD"/>
</dbReference>
<dbReference type="RefSeq" id="WP_096818298.1">
    <property type="nucleotide sequence ID" value="NZ_JXJU01000007.1"/>
</dbReference>
<accession>A0A2A5RKD1</accession>
<evidence type="ECO:0000256" key="5">
    <source>
        <dbReference type="ARBA" id="ARBA00022960"/>
    </source>
</evidence>
<dbReference type="GO" id="GO:0005886">
    <property type="term" value="C:plasma membrane"/>
    <property type="evidence" value="ECO:0007669"/>
    <property type="project" value="UniProtKB-SubCell"/>
</dbReference>
<keyword evidence="10" id="KW-1185">Reference proteome</keyword>
<comment type="caution">
    <text evidence="9">The sequence shown here is derived from an EMBL/GenBank/DDBJ whole genome shotgun (WGS) entry which is preliminary data.</text>
</comment>
<keyword evidence="6 8" id="KW-1133">Transmembrane helix</keyword>
<reference evidence="9 10" key="1">
    <citation type="submission" date="2014-12" db="EMBL/GenBank/DDBJ databases">
        <title>Draft genome sequences of 10 type strains of Lactococcus.</title>
        <authorList>
            <person name="Sun Z."/>
            <person name="Zhong Z."/>
            <person name="Liu W."/>
            <person name="Zhang W."/>
            <person name="Zhang H."/>
        </authorList>
    </citation>
    <scope>NUCLEOTIDE SEQUENCE [LARGE SCALE GENOMIC DNA]</scope>
    <source>
        <strain evidence="9 10">JCM 16395</strain>
    </source>
</reference>
<dbReference type="Proteomes" id="UP000218181">
    <property type="component" value="Unassembled WGS sequence"/>
</dbReference>
<sequence>MSRFTFQFFTPILLFFMMLLDGQVTIITQNLSGGTLTPACHLFLIFLVYSVTQHRHSYMVIVALFLGLIYDSYFLGIFGVATLLFPLIALFVYNIQSTVFTNRWTRLFTIIIIVTIFEVSSAVIMAAFGFSDLNFFNFIVYQLAPTLLLNVFLAVALQFPLEYFYKLRKSHPRYNLK</sequence>
<evidence type="ECO:0000313" key="9">
    <source>
        <dbReference type="EMBL" id="PCR99607.1"/>
    </source>
</evidence>
<keyword evidence="3" id="KW-1003">Cell membrane</keyword>
<dbReference type="STRING" id="1291764.GCA_001311235_02284"/>
<feature type="transmembrane region" description="Helical" evidence="8">
    <location>
        <begin position="143"/>
        <end position="165"/>
    </location>
</feature>
<evidence type="ECO:0000256" key="6">
    <source>
        <dbReference type="ARBA" id="ARBA00022989"/>
    </source>
</evidence>
<dbReference type="AlphaFoldDB" id="A0A2A5RKD1"/>
<evidence type="ECO:0000256" key="3">
    <source>
        <dbReference type="ARBA" id="ARBA00022475"/>
    </source>
</evidence>